<reference evidence="3" key="1">
    <citation type="submission" date="2017-09" db="EMBL/GenBank/DDBJ databases">
        <title>Depth-based differentiation of microbial function through sediment-hosted aquifers and enrichment of novel symbionts in the deep terrestrial subsurface.</title>
        <authorList>
            <person name="Probst A.J."/>
            <person name="Ladd B."/>
            <person name="Jarett J.K."/>
            <person name="Geller-Mcgrath D.E."/>
            <person name="Sieber C.M.K."/>
            <person name="Emerson J.B."/>
            <person name="Anantharaman K."/>
            <person name="Thomas B.C."/>
            <person name="Malmstrom R."/>
            <person name="Stieglmeier M."/>
            <person name="Klingl A."/>
            <person name="Woyke T."/>
            <person name="Ryan C.M."/>
            <person name="Banfield J.F."/>
        </authorList>
    </citation>
    <scope>NUCLEOTIDE SEQUENCE [LARGE SCALE GENOMIC DNA]</scope>
</reference>
<gene>
    <name evidence="2" type="ORF">COU89_00275</name>
</gene>
<feature type="domain" description="Glycosyl transferase family 1" evidence="1">
    <location>
        <begin position="59"/>
        <end position="216"/>
    </location>
</feature>
<sequence length="254" mass="29419">MEVVKAVNTTRGLYITYLNEYMKKHLKLDYGTEEKKLIPLLNGIVHEEVPHYSEKKIQKTLEDHKIPTDKPLIISFGRGTKYKGFDIFLKSIKQLQRLPVHFVLQCSFFDPKDKVLRQLRILSKNISNLTFIPIFSYKLPRMLSQWKNSEICAVLSENEPGAFIPAEIRVYGQAIVLVSDRDGLPCQVDDGVDGFITDISDISLIARNLEHIFMLDLSEKKQIRDRGMKLIKLKYDIVKNFCLTLKKLIGKYEK</sequence>
<dbReference type="SUPFAM" id="SSF53756">
    <property type="entry name" value="UDP-Glycosyltransferase/glycogen phosphorylase"/>
    <property type="match status" value="1"/>
</dbReference>
<name>A0A2M8KVL4_9BACT</name>
<dbReference type="AlphaFoldDB" id="A0A2M8KVL4"/>
<evidence type="ECO:0000313" key="3">
    <source>
        <dbReference type="Proteomes" id="UP000231569"/>
    </source>
</evidence>
<comment type="caution">
    <text evidence="2">The sequence shown here is derived from an EMBL/GenBank/DDBJ whole genome shotgun (WGS) entry which is preliminary data.</text>
</comment>
<accession>A0A2M8KVL4</accession>
<dbReference type="EMBL" id="PFEE01000006">
    <property type="protein sequence ID" value="PJE63974.1"/>
    <property type="molecule type" value="Genomic_DNA"/>
</dbReference>
<evidence type="ECO:0000259" key="1">
    <source>
        <dbReference type="Pfam" id="PF00534"/>
    </source>
</evidence>
<organism evidence="2 3">
    <name type="scientific">Candidatus Roizmanbacteria bacterium CG10_big_fil_rev_8_21_14_0_10_45_7</name>
    <dbReference type="NCBI Taxonomy" id="1974854"/>
    <lineage>
        <taxon>Bacteria</taxon>
        <taxon>Candidatus Roizmaniibacteriota</taxon>
    </lineage>
</organism>
<proteinExistence type="predicted"/>
<dbReference type="Pfam" id="PF00534">
    <property type="entry name" value="Glycos_transf_1"/>
    <property type="match status" value="1"/>
</dbReference>
<dbReference type="Proteomes" id="UP000231569">
    <property type="component" value="Unassembled WGS sequence"/>
</dbReference>
<dbReference type="InterPro" id="IPR001296">
    <property type="entry name" value="Glyco_trans_1"/>
</dbReference>
<evidence type="ECO:0000313" key="2">
    <source>
        <dbReference type="EMBL" id="PJE63974.1"/>
    </source>
</evidence>
<protein>
    <recommendedName>
        <fullName evidence="1">Glycosyl transferase family 1 domain-containing protein</fullName>
    </recommendedName>
</protein>
<dbReference type="GO" id="GO:0016757">
    <property type="term" value="F:glycosyltransferase activity"/>
    <property type="evidence" value="ECO:0007669"/>
    <property type="project" value="InterPro"/>
</dbReference>
<dbReference type="Gene3D" id="3.40.50.2000">
    <property type="entry name" value="Glycogen Phosphorylase B"/>
    <property type="match status" value="1"/>
</dbReference>